<evidence type="ECO:0000313" key="2">
    <source>
        <dbReference type="Proteomes" id="UP000046155"/>
    </source>
</evidence>
<dbReference type="AlphaFoldDB" id="A0A0B7MPK2"/>
<keyword evidence="2" id="KW-1185">Reference proteome</keyword>
<accession>A0A0B7MPK2</accession>
<dbReference type="EMBL" id="CDRZ01000253">
    <property type="protein sequence ID" value="CEO89652.1"/>
    <property type="molecule type" value="Genomic_DNA"/>
</dbReference>
<name>A0A0B7MPK2_9FIRM</name>
<proteinExistence type="predicted"/>
<dbReference type="Proteomes" id="UP000046155">
    <property type="component" value="Unassembled WGS sequence"/>
</dbReference>
<protein>
    <submittedName>
        <fullName evidence="1">Predicted Outer-membrane lipoprotein carrier protein</fullName>
    </submittedName>
</protein>
<evidence type="ECO:0000313" key="1">
    <source>
        <dbReference type="EMBL" id="CEO89652.1"/>
    </source>
</evidence>
<reference evidence="2" key="1">
    <citation type="submission" date="2015-01" db="EMBL/GenBank/DDBJ databases">
        <authorList>
            <person name="Manzoor Shahid"/>
            <person name="Zubair Saima"/>
        </authorList>
    </citation>
    <scope>NUCLEOTIDE SEQUENCE [LARGE SCALE GENOMIC DNA]</scope>
    <source>
        <strain evidence="2">Sp3</strain>
    </source>
</reference>
<keyword evidence="1" id="KW-0449">Lipoprotein</keyword>
<gene>
    <name evidence="1" type="ORF">SSCH_550006</name>
</gene>
<organism evidence="1 2">
    <name type="scientific">Syntrophaceticus schinkii</name>
    <dbReference type="NCBI Taxonomy" id="499207"/>
    <lineage>
        <taxon>Bacteria</taxon>
        <taxon>Bacillati</taxon>
        <taxon>Bacillota</taxon>
        <taxon>Clostridia</taxon>
        <taxon>Thermoanaerobacterales</taxon>
        <taxon>Thermoanaerobacterales Family III. Incertae Sedis</taxon>
        <taxon>Syntrophaceticus</taxon>
    </lineage>
</organism>
<sequence>MCRRYRSFNCRISLGNKQLRFVWNTECFQRLLELFGGGTLIAAGGAGAIISGCALVAPGLAVSAGGLALSTAGATHAGVGYSNVKDAYKQFSKDSSGGSRDSSTFAKGAGKVDVPKLPSNARVIKDPKTVYNQLEKYHGIDPKLASERLHEIKQAAGRGPADNVVFNMTGNVFDPVSKEWLGSLTQGGAKSIR</sequence>